<keyword evidence="2" id="KW-0472">Membrane</keyword>
<evidence type="ECO:0000313" key="5">
    <source>
        <dbReference type="Proteomes" id="UP000237839"/>
    </source>
</evidence>
<feature type="chain" id="PRO_5015584428" evidence="3">
    <location>
        <begin position="25"/>
        <end position="257"/>
    </location>
</feature>
<evidence type="ECO:0000256" key="1">
    <source>
        <dbReference type="SAM" id="MobiDB-lite"/>
    </source>
</evidence>
<evidence type="ECO:0000313" key="4">
    <source>
        <dbReference type="EMBL" id="PRC92252.1"/>
    </source>
</evidence>
<gene>
    <name evidence="4" type="ORF">S2091_2911</name>
</gene>
<dbReference type="EMBL" id="PUGF01000014">
    <property type="protein sequence ID" value="PRC92252.1"/>
    <property type="molecule type" value="Genomic_DNA"/>
</dbReference>
<feature type="compositionally biased region" description="Low complexity" evidence="1">
    <location>
        <begin position="126"/>
        <end position="145"/>
    </location>
</feature>
<keyword evidence="5" id="KW-1185">Reference proteome</keyword>
<reference evidence="4 5" key="1">
    <citation type="submission" date="2018-02" db="EMBL/GenBank/DDBJ databases">
        <title>Solimicrobium silvestre gen. nov., sp. nov., isolated from alpine forest soil.</title>
        <authorList>
            <person name="Margesin R."/>
            <person name="Albuquerque L."/>
            <person name="Zhang D.-C."/>
            <person name="Froufe H.J.C."/>
            <person name="Severino R."/>
            <person name="Roxo I."/>
            <person name="Egas C."/>
            <person name="Da Costa M.S."/>
        </authorList>
    </citation>
    <scope>NUCLEOTIDE SEQUENCE [LARGE SCALE GENOMIC DNA]</scope>
    <source>
        <strain evidence="4 5">S20-91</strain>
    </source>
</reference>
<evidence type="ECO:0000256" key="3">
    <source>
        <dbReference type="SAM" id="SignalP"/>
    </source>
</evidence>
<dbReference type="RefSeq" id="WP_105532664.1">
    <property type="nucleotide sequence ID" value="NZ_PUGF01000014.1"/>
</dbReference>
<accession>A0A2S9GX12</accession>
<keyword evidence="2" id="KW-0812">Transmembrane</keyword>
<sequence>MYKTTKLLALILSLSLLVAGNAYSSPTTSSKHSSTSHSTSFGSFGSSKKAQTTPAASTESTTSTSSTPSTPSADKSVGFGSFGSGSAATGTGKSTSVLSKNLDQNQAQQNALTTLDARNAQHAGVAGTTTGTTAPLANGTTLPPAQGYPTQPVQTVVYRDSPVSSSWYWFGMGSMFGHHSDTNVYVNGANQQNGQAGYPTNTNDPNGVAYQGQPPKKSGTSWLVVAIWLIIGAALIGLAWSYFTRAKAPAKPSNYSL</sequence>
<organism evidence="4 5">
    <name type="scientific">Solimicrobium silvestre</name>
    <dbReference type="NCBI Taxonomy" id="2099400"/>
    <lineage>
        <taxon>Bacteria</taxon>
        <taxon>Pseudomonadati</taxon>
        <taxon>Pseudomonadota</taxon>
        <taxon>Betaproteobacteria</taxon>
        <taxon>Burkholderiales</taxon>
        <taxon>Oxalobacteraceae</taxon>
        <taxon>Solimicrobium</taxon>
    </lineage>
</organism>
<feature type="signal peptide" evidence="3">
    <location>
        <begin position="1"/>
        <end position="24"/>
    </location>
</feature>
<comment type="caution">
    <text evidence="4">The sequence shown here is derived from an EMBL/GenBank/DDBJ whole genome shotgun (WGS) entry which is preliminary data.</text>
</comment>
<keyword evidence="2" id="KW-1133">Transmembrane helix</keyword>
<feature type="transmembrane region" description="Helical" evidence="2">
    <location>
        <begin position="222"/>
        <end position="243"/>
    </location>
</feature>
<protein>
    <submittedName>
        <fullName evidence="4">Uncharacterized protein</fullName>
    </submittedName>
</protein>
<dbReference type="AlphaFoldDB" id="A0A2S9GX12"/>
<evidence type="ECO:0000256" key="2">
    <source>
        <dbReference type="SAM" id="Phobius"/>
    </source>
</evidence>
<keyword evidence="3" id="KW-0732">Signal</keyword>
<feature type="region of interest" description="Disordered" evidence="1">
    <location>
        <begin position="126"/>
        <end position="148"/>
    </location>
</feature>
<feature type="region of interest" description="Disordered" evidence="1">
    <location>
        <begin position="25"/>
        <end position="78"/>
    </location>
</feature>
<proteinExistence type="predicted"/>
<name>A0A2S9GX12_9BURK</name>
<dbReference type="Proteomes" id="UP000237839">
    <property type="component" value="Unassembled WGS sequence"/>
</dbReference>